<dbReference type="SUPFAM" id="SSF46785">
    <property type="entry name" value="Winged helix' DNA-binding domain"/>
    <property type="match status" value="1"/>
</dbReference>
<evidence type="ECO:0000313" key="4">
    <source>
        <dbReference type="Proteomes" id="UP000619260"/>
    </source>
</evidence>
<dbReference type="InterPro" id="IPR036390">
    <property type="entry name" value="WH_DNA-bd_sf"/>
</dbReference>
<dbReference type="InterPro" id="IPR036196">
    <property type="entry name" value="Ptyr_pPase_sf"/>
</dbReference>
<dbReference type="InterPro" id="IPR011991">
    <property type="entry name" value="ArsR-like_HTH"/>
</dbReference>
<dbReference type="InterPro" id="IPR036388">
    <property type="entry name" value="WH-like_DNA-bd_sf"/>
</dbReference>
<dbReference type="Pfam" id="PF01022">
    <property type="entry name" value="HTH_5"/>
    <property type="match status" value="1"/>
</dbReference>
<evidence type="ECO:0000313" key="3">
    <source>
        <dbReference type="EMBL" id="GIJ43839.1"/>
    </source>
</evidence>
<proteinExistence type="predicted"/>
<dbReference type="AlphaFoldDB" id="A0A8J4DMY1"/>
<dbReference type="Proteomes" id="UP000619260">
    <property type="component" value="Unassembled WGS sequence"/>
</dbReference>
<dbReference type="CDD" id="cd00090">
    <property type="entry name" value="HTH_ARSR"/>
    <property type="match status" value="1"/>
</dbReference>
<reference evidence="3" key="1">
    <citation type="submission" date="2021-01" db="EMBL/GenBank/DDBJ databases">
        <title>Whole genome shotgun sequence of Virgisporangium aliadipatigenens NBRC 105644.</title>
        <authorList>
            <person name="Komaki H."/>
            <person name="Tamura T."/>
        </authorList>
    </citation>
    <scope>NUCLEOTIDE SEQUENCE</scope>
    <source>
        <strain evidence="3">NBRC 105644</strain>
    </source>
</reference>
<dbReference type="SMART" id="SM00418">
    <property type="entry name" value="HTH_ARSR"/>
    <property type="match status" value="1"/>
</dbReference>
<dbReference type="PROSITE" id="PS50987">
    <property type="entry name" value="HTH_ARSR_2"/>
    <property type="match status" value="1"/>
</dbReference>
<dbReference type="GO" id="GO:0046685">
    <property type="term" value="P:response to arsenic-containing substance"/>
    <property type="evidence" value="ECO:0007669"/>
    <property type="project" value="UniProtKB-KW"/>
</dbReference>
<feature type="domain" description="HTH arsR-type" evidence="2">
    <location>
        <begin position="1"/>
        <end position="89"/>
    </location>
</feature>
<dbReference type="EMBL" id="BOPF01000002">
    <property type="protein sequence ID" value="GIJ43839.1"/>
    <property type="molecule type" value="Genomic_DNA"/>
</dbReference>
<dbReference type="SMART" id="SM00226">
    <property type="entry name" value="LMWPc"/>
    <property type="match status" value="1"/>
</dbReference>
<dbReference type="Gene3D" id="1.10.10.10">
    <property type="entry name" value="Winged helix-like DNA-binding domain superfamily/Winged helix DNA-binding domain"/>
    <property type="match status" value="1"/>
</dbReference>
<evidence type="ECO:0000259" key="2">
    <source>
        <dbReference type="PROSITE" id="PS50987"/>
    </source>
</evidence>
<dbReference type="InterPro" id="IPR023485">
    <property type="entry name" value="Ptyr_pPase"/>
</dbReference>
<dbReference type="SUPFAM" id="SSF52788">
    <property type="entry name" value="Phosphotyrosine protein phosphatases I"/>
    <property type="match status" value="1"/>
</dbReference>
<dbReference type="Pfam" id="PF01451">
    <property type="entry name" value="LMWPc"/>
    <property type="match status" value="1"/>
</dbReference>
<dbReference type="CDD" id="cd16345">
    <property type="entry name" value="LMWP_ArsC"/>
    <property type="match status" value="1"/>
</dbReference>
<dbReference type="RefSeq" id="WP_239151961.1">
    <property type="nucleotide sequence ID" value="NZ_BOPF01000002.1"/>
</dbReference>
<dbReference type="PANTHER" id="PTHR43428">
    <property type="entry name" value="ARSENATE REDUCTASE"/>
    <property type="match status" value="1"/>
</dbReference>
<keyword evidence="1" id="KW-0059">Arsenical resistance</keyword>
<name>A0A8J4DMY1_9ACTN</name>
<dbReference type="Gene3D" id="3.40.50.2300">
    <property type="match status" value="1"/>
</dbReference>
<keyword evidence="4" id="KW-1185">Reference proteome</keyword>
<dbReference type="InterPro" id="IPR001845">
    <property type="entry name" value="HTH_ArsR_DNA-bd_dom"/>
</dbReference>
<dbReference type="PANTHER" id="PTHR43428:SF1">
    <property type="entry name" value="ARSENATE REDUCTASE"/>
    <property type="match status" value="1"/>
</dbReference>
<organism evidence="3 4">
    <name type="scientific">Virgisporangium aliadipatigenens</name>
    <dbReference type="NCBI Taxonomy" id="741659"/>
    <lineage>
        <taxon>Bacteria</taxon>
        <taxon>Bacillati</taxon>
        <taxon>Actinomycetota</taxon>
        <taxon>Actinomycetes</taxon>
        <taxon>Micromonosporales</taxon>
        <taxon>Micromonosporaceae</taxon>
        <taxon>Virgisporangium</taxon>
    </lineage>
</organism>
<sequence>MEFLIAVGHPLRRRLLGELARGDRAVRELTALVDEPQNLVSYHLSKLRKAELVTARRSSADGRDTYYTLDLDRCADLLAGAGAALHPALRLRPPERPAPVGGRVLFLCTGNSSRSQMAEALLRHRTAGAVEAHSAGSRPRPVDPDAVAAMAARGIDLTGARPKHLDGFTGQRFDRVITLCDRVRESCPEFPGHAEPVHWSIPEPADRAAFERVADVLDRRIALLLHTLTTEAS</sequence>
<dbReference type="GO" id="GO:0003700">
    <property type="term" value="F:DNA-binding transcription factor activity"/>
    <property type="evidence" value="ECO:0007669"/>
    <property type="project" value="InterPro"/>
</dbReference>
<gene>
    <name evidence="3" type="ORF">Val02_07250</name>
</gene>
<accession>A0A8J4DMY1</accession>
<evidence type="ECO:0000256" key="1">
    <source>
        <dbReference type="ARBA" id="ARBA00022849"/>
    </source>
</evidence>
<comment type="caution">
    <text evidence="3">The sequence shown here is derived from an EMBL/GenBank/DDBJ whole genome shotgun (WGS) entry which is preliminary data.</text>
</comment>
<protein>
    <submittedName>
        <fullName evidence="3">ArsR family transcriptional regulator</fullName>
    </submittedName>
</protein>